<dbReference type="GO" id="GO:0046872">
    <property type="term" value="F:metal ion binding"/>
    <property type="evidence" value="ECO:0007669"/>
    <property type="project" value="UniProtKB-KW"/>
</dbReference>
<dbReference type="EMBL" id="KB467942">
    <property type="protein sequence ID" value="PCH37935.1"/>
    <property type="molecule type" value="Genomic_DNA"/>
</dbReference>
<evidence type="ECO:0000313" key="4">
    <source>
        <dbReference type="EMBL" id="PCH37935.1"/>
    </source>
</evidence>
<dbReference type="OMA" id="NCRKVIC"/>
<dbReference type="Gene3D" id="3.90.850.10">
    <property type="entry name" value="Fumarylacetoacetase-like, C-terminal domain"/>
    <property type="match status" value="1"/>
</dbReference>
<gene>
    <name evidence="4" type="ORF">WOLCODRAFT_135941</name>
</gene>
<keyword evidence="5" id="KW-1185">Reference proteome</keyword>
<evidence type="ECO:0000313" key="5">
    <source>
        <dbReference type="Proteomes" id="UP000218811"/>
    </source>
</evidence>
<dbReference type="GO" id="GO:0019752">
    <property type="term" value="P:carboxylic acid metabolic process"/>
    <property type="evidence" value="ECO:0007669"/>
    <property type="project" value="UniProtKB-ARBA"/>
</dbReference>
<dbReference type="InterPro" id="IPR036663">
    <property type="entry name" value="Fumarylacetoacetase_C_sf"/>
</dbReference>
<sequence length="261" mass="27832">MFALSATRLAARPLPHAFRRCFSSTPAPRSSAPAAAFAQHGKKIVAIGRNYAEHIRELSNDAPGEPMFFLKPTTSYVPSGGRVQIPRGVTAHYEVELGLVIGTAGRDIAQADADSHVAGYALAVDMTARNMQEVVKKKGHPWSAVKGFDTFTPISAFVPKSAVRDPDDLTLTLKVNGTTRQNGNTNQMIFKIPRMIEHISSIMTLEAGDLVLTGTPAGVGPLAPGDHVECALTDSAGTQLATLVFDAVQREGGYHFQPAQA</sequence>
<dbReference type="PANTHER" id="PTHR11820">
    <property type="entry name" value="ACYLPYRUVASE"/>
    <property type="match status" value="1"/>
</dbReference>
<feature type="domain" description="Fumarylacetoacetase-like C-terminal" evidence="3">
    <location>
        <begin position="43"/>
        <end position="233"/>
    </location>
</feature>
<dbReference type="FunFam" id="3.90.850.10:FF:000003">
    <property type="entry name" value="Fumarylacetoacetate hydrolase domain-containing 1"/>
    <property type="match status" value="1"/>
</dbReference>
<dbReference type="SUPFAM" id="SSF56529">
    <property type="entry name" value="FAH"/>
    <property type="match status" value="1"/>
</dbReference>
<dbReference type="OrthoDB" id="74910at2759"/>
<protein>
    <recommendedName>
        <fullName evidence="3">Fumarylacetoacetase-like C-terminal domain-containing protein</fullName>
    </recommendedName>
</protein>
<keyword evidence="2" id="KW-0479">Metal-binding</keyword>
<organism evidence="4 5">
    <name type="scientific">Wolfiporia cocos (strain MD-104)</name>
    <name type="common">Brown rot fungus</name>
    <dbReference type="NCBI Taxonomy" id="742152"/>
    <lineage>
        <taxon>Eukaryota</taxon>
        <taxon>Fungi</taxon>
        <taxon>Dikarya</taxon>
        <taxon>Basidiomycota</taxon>
        <taxon>Agaricomycotina</taxon>
        <taxon>Agaricomycetes</taxon>
        <taxon>Polyporales</taxon>
        <taxon>Phaeolaceae</taxon>
        <taxon>Wolfiporia</taxon>
    </lineage>
</organism>
<accession>A0A2H3J8I4</accession>
<dbReference type="PANTHER" id="PTHR11820:SF7">
    <property type="entry name" value="ACYLPYRUVASE FAHD1, MITOCHONDRIAL"/>
    <property type="match status" value="1"/>
</dbReference>
<dbReference type="AlphaFoldDB" id="A0A2H3J8I4"/>
<proteinExistence type="inferred from homology"/>
<evidence type="ECO:0000256" key="2">
    <source>
        <dbReference type="ARBA" id="ARBA00022723"/>
    </source>
</evidence>
<dbReference type="GO" id="GO:0018773">
    <property type="term" value="F:acetylpyruvate hydrolase activity"/>
    <property type="evidence" value="ECO:0007669"/>
    <property type="project" value="TreeGrafter"/>
</dbReference>
<evidence type="ECO:0000259" key="3">
    <source>
        <dbReference type="Pfam" id="PF01557"/>
    </source>
</evidence>
<evidence type="ECO:0000256" key="1">
    <source>
        <dbReference type="ARBA" id="ARBA00010211"/>
    </source>
</evidence>
<dbReference type="Proteomes" id="UP000218811">
    <property type="component" value="Unassembled WGS sequence"/>
</dbReference>
<dbReference type="InterPro" id="IPR011234">
    <property type="entry name" value="Fumarylacetoacetase-like_C"/>
</dbReference>
<reference evidence="4 5" key="1">
    <citation type="journal article" date="2012" name="Science">
        <title>The Paleozoic origin of enzymatic lignin decomposition reconstructed from 31 fungal genomes.</title>
        <authorList>
            <person name="Floudas D."/>
            <person name="Binder M."/>
            <person name="Riley R."/>
            <person name="Barry K."/>
            <person name="Blanchette R.A."/>
            <person name="Henrissat B."/>
            <person name="Martinez A.T."/>
            <person name="Otillar R."/>
            <person name="Spatafora J.W."/>
            <person name="Yadav J.S."/>
            <person name="Aerts A."/>
            <person name="Benoit I."/>
            <person name="Boyd A."/>
            <person name="Carlson A."/>
            <person name="Copeland A."/>
            <person name="Coutinho P.M."/>
            <person name="de Vries R.P."/>
            <person name="Ferreira P."/>
            <person name="Findley K."/>
            <person name="Foster B."/>
            <person name="Gaskell J."/>
            <person name="Glotzer D."/>
            <person name="Gorecki P."/>
            <person name="Heitman J."/>
            <person name="Hesse C."/>
            <person name="Hori C."/>
            <person name="Igarashi K."/>
            <person name="Jurgens J.A."/>
            <person name="Kallen N."/>
            <person name="Kersten P."/>
            <person name="Kohler A."/>
            <person name="Kuees U."/>
            <person name="Kumar T.K.A."/>
            <person name="Kuo A."/>
            <person name="LaButti K."/>
            <person name="Larrondo L.F."/>
            <person name="Lindquist E."/>
            <person name="Ling A."/>
            <person name="Lombard V."/>
            <person name="Lucas S."/>
            <person name="Lundell T."/>
            <person name="Martin R."/>
            <person name="McLaughlin D.J."/>
            <person name="Morgenstern I."/>
            <person name="Morin E."/>
            <person name="Murat C."/>
            <person name="Nagy L.G."/>
            <person name="Nolan M."/>
            <person name="Ohm R.A."/>
            <person name="Patyshakuliyeva A."/>
            <person name="Rokas A."/>
            <person name="Ruiz-Duenas F.J."/>
            <person name="Sabat G."/>
            <person name="Salamov A."/>
            <person name="Samejima M."/>
            <person name="Schmutz J."/>
            <person name="Slot J.C."/>
            <person name="St John F."/>
            <person name="Stenlid J."/>
            <person name="Sun H."/>
            <person name="Sun S."/>
            <person name="Syed K."/>
            <person name="Tsang A."/>
            <person name="Wiebenga A."/>
            <person name="Young D."/>
            <person name="Pisabarro A."/>
            <person name="Eastwood D.C."/>
            <person name="Martin F."/>
            <person name="Cullen D."/>
            <person name="Grigoriev I.V."/>
            <person name="Hibbett D.S."/>
        </authorList>
    </citation>
    <scope>NUCLEOTIDE SEQUENCE [LARGE SCALE GENOMIC DNA]</scope>
    <source>
        <strain evidence="4 5">MD-104</strain>
    </source>
</reference>
<dbReference type="Pfam" id="PF01557">
    <property type="entry name" value="FAA_hydrolase"/>
    <property type="match status" value="1"/>
</dbReference>
<dbReference type="GO" id="GO:0005739">
    <property type="term" value="C:mitochondrion"/>
    <property type="evidence" value="ECO:0007669"/>
    <property type="project" value="TreeGrafter"/>
</dbReference>
<name>A0A2H3J8I4_WOLCO</name>
<comment type="similarity">
    <text evidence="1">Belongs to the FAH family.</text>
</comment>
<dbReference type="STRING" id="742152.A0A2H3J8I4"/>